<evidence type="ECO:0008006" key="3">
    <source>
        <dbReference type="Google" id="ProtNLM"/>
    </source>
</evidence>
<dbReference type="Proteomes" id="UP000195129">
    <property type="component" value="Unassembled WGS sequence"/>
</dbReference>
<evidence type="ECO:0000313" key="1">
    <source>
        <dbReference type="EMBL" id="OTY56461.1"/>
    </source>
</evidence>
<organism evidence="1 2">
    <name type="scientific">Bacillus thuringiensis serovar yosoo</name>
    <dbReference type="NCBI Taxonomy" id="180848"/>
    <lineage>
        <taxon>Bacteria</taxon>
        <taxon>Bacillati</taxon>
        <taxon>Bacillota</taxon>
        <taxon>Bacilli</taxon>
        <taxon>Bacillales</taxon>
        <taxon>Bacillaceae</taxon>
        <taxon>Bacillus</taxon>
        <taxon>Bacillus cereus group</taxon>
    </lineage>
</organism>
<dbReference type="InterPro" id="IPR014756">
    <property type="entry name" value="Ig_E-set"/>
</dbReference>
<evidence type="ECO:0000313" key="2">
    <source>
        <dbReference type="Proteomes" id="UP000195129"/>
    </source>
</evidence>
<sequence>MSGLCQPTIIGNLTECSQSVMFDHANRESTMILVRIRNGISKDVGSATVKTSSGFVKLNNGERFKSGDFVNIYQKKGTEQSPPSATIEVQQNGEFPPPEVSGHLYQCSKVISLIGMRSGVKIDLLDGSSIIGSGEADHGNMAFITSDSGLPDVGKKLYAQQYDCSTPPTPIGTPTYLGVVEANPLVNPHGTLTYPKIISGLYECSRSVKLTDVVPGMMIYIEGPGFSVETVHTGQTSYDVELPVNLVEKQNIKIHQEGGKSCELISNSFVYTVGPFQKPITPVLKPIVCGTIGYLSASNLKKGADVQIKVTDTSGQTRLYSAVASCSEDDIPVPNMPDGATVWIRQIECNDEKDENWSAWSNPQTVNIVTGIGQFRIVRDLIQCQDTIQVENLSPLGGTLNVTSKKIGDISIPVHVDRNPMFLNVSPKLVAGDVITVKHDVCGYSARDTESVLNLEGISAGNIVGPPYDGNTSVEVTNITSGAYVELRDGTKVLQTGTTPLNNSKGKTTMIFSGFGTLKNGQQLTVYIRHCGMEATSPEVTVEYPKPELLQLIPDHADKGTNSLDLTLQGKNFRPGAKISWGGLDIIPNSISFNQISAKLLSNHLSVKKFVPVVVINPDLKQSNPINFSVNDPSPINAELRIAIGDGWGTLNAVIYSATFKVTTPHSPPKEEFEDAKRQPNGEFAAVYNRPGYPTGDYYVYVSNVVVQILDTDGTVINTMVGAGPKSGGQDSPAIDKWSQGVHQLETFNVHLRGTDIVICLPGALC</sequence>
<dbReference type="Gene3D" id="2.60.40.10">
    <property type="entry name" value="Immunoglobulins"/>
    <property type="match status" value="1"/>
</dbReference>
<name>A0A9X6F7E8_BACTU</name>
<dbReference type="InterPro" id="IPR013783">
    <property type="entry name" value="Ig-like_fold"/>
</dbReference>
<dbReference type="EMBL" id="NFDN01000064">
    <property type="protein sequence ID" value="OTY56461.1"/>
    <property type="molecule type" value="Genomic_DNA"/>
</dbReference>
<accession>A0A9X6F7E8</accession>
<dbReference type="SUPFAM" id="SSF81296">
    <property type="entry name" value="E set domains"/>
    <property type="match status" value="1"/>
</dbReference>
<gene>
    <name evidence="1" type="ORF">BK746_17870</name>
</gene>
<dbReference type="RefSeq" id="WP_087966851.1">
    <property type="nucleotide sequence ID" value="NZ_NFDN01000064.1"/>
</dbReference>
<protein>
    <recommendedName>
        <fullName evidence="3">IPT/TIG domain-containing protein</fullName>
    </recommendedName>
</protein>
<comment type="caution">
    <text evidence="1">The sequence shown here is derived from an EMBL/GenBank/DDBJ whole genome shotgun (WGS) entry which is preliminary data.</text>
</comment>
<dbReference type="AlphaFoldDB" id="A0A9X6F7E8"/>
<proteinExistence type="predicted"/>
<reference evidence="1 2" key="1">
    <citation type="submission" date="2016-10" db="EMBL/GenBank/DDBJ databases">
        <title>Comparative genomics of Bacillus thuringiensis reveals a path to pathogens against multiple invertebrate hosts.</title>
        <authorList>
            <person name="Zheng J."/>
            <person name="Gao Q."/>
            <person name="Liu H."/>
            <person name="Peng D."/>
            <person name="Ruan L."/>
            <person name="Sun M."/>
        </authorList>
    </citation>
    <scope>NUCLEOTIDE SEQUENCE [LARGE SCALE GENOMIC DNA]</scope>
    <source>
        <strain evidence="1">BGSC 4CA1</strain>
    </source>
</reference>